<evidence type="ECO:0000259" key="2">
    <source>
        <dbReference type="Pfam" id="PF11738"/>
    </source>
</evidence>
<proteinExistence type="predicted"/>
<keyword evidence="1" id="KW-0732">Signal</keyword>
<dbReference type="InterPro" id="IPR021729">
    <property type="entry name" value="DUF3298"/>
</dbReference>
<dbReference type="Gene3D" id="3.90.640.20">
    <property type="entry name" value="Heat-shock cognate protein, ATPase"/>
    <property type="match status" value="1"/>
</dbReference>
<dbReference type="Proteomes" id="UP000320585">
    <property type="component" value="Chromosome"/>
</dbReference>
<evidence type="ECO:0000256" key="1">
    <source>
        <dbReference type="SAM" id="SignalP"/>
    </source>
</evidence>
<dbReference type="Pfam" id="PF11738">
    <property type="entry name" value="DUF3298"/>
    <property type="match status" value="1"/>
</dbReference>
<name>A0A8D4UVH5_9FIRM</name>
<organism evidence="3 4">
    <name type="scientific">Dialister hominis</name>
    <dbReference type="NCBI Taxonomy" id="2582419"/>
    <lineage>
        <taxon>Bacteria</taxon>
        <taxon>Bacillati</taxon>
        <taxon>Bacillota</taxon>
        <taxon>Negativicutes</taxon>
        <taxon>Veillonellales</taxon>
        <taxon>Veillonellaceae</taxon>
        <taxon>Dialister</taxon>
    </lineage>
</organism>
<feature type="domain" description="DUF3298" evidence="2">
    <location>
        <begin position="148"/>
        <end position="214"/>
    </location>
</feature>
<reference evidence="4" key="1">
    <citation type="submission" date="2019-05" db="EMBL/GenBank/DDBJ databases">
        <title>Complete genome sequencing of Dialister sp. strain 5BBH33.</title>
        <authorList>
            <person name="Sakamoto M."/>
            <person name="Murakami T."/>
            <person name="Mori H."/>
        </authorList>
    </citation>
    <scope>NUCLEOTIDE SEQUENCE [LARGE SCALE GENOMIC DNA]</scope>
    <source>
        <strain evidence="4">5BBH33</strain>
    </source>
</reference>
<evidence type="ECO:0000313" key="4">
    <source>
        <dbReference type="Proteomes" id="UP000320585"/>
    </source>
</evidence>
<sequence>MKKLEIGLMAALLLFPAIGTAEAYTAETLKQAQGPAIVSESYKDGTMEVRKAVSKDANLLRRARINSAIDTEIDRFGNYVAKANQRTGGGTKGWINYKEGMTGENDPYTSLLFFESVYYYHAAHPLTYAKGLTFDQMGHKVTFEDLKKKMPNLTLEELRRQTALQAEANHLFLFKDYKINKFPETFYIDKNNHLYFVFQQYAIAPYAAGFIVIDMGEVPEK</sequence>
<dbReference type="EMBL" id="AP019697">
    <property type="protein sequence ID" value="BBK25743.1"/>
    <property type="molecule type" value="Genomic_DNA"/>
</dbReference>
<accession>A0A8D4UVH5</accession>
<evidence type="ECO:0000313" key="3">
    <source>
        <dbReference type="EMBL" id="BBK25743.1"/>
    </source>
</evidence>
<keyword evidence="4" id="KW-1185">Reference proteome</keyword>
<gene>
    <name evidence="3" type="ORF">Dia5BBH33_16780</name>
</gene>
<dbReference type="InterPro" id="IPR037126">
    <property type="entry name" value="PdaC/RsiV-like_sf"/>
</dbReference>
<protein>
    <recommendedName>
        <fullName evidence="2">DUF3298 domain-containing protein</fullName>
    </recommendedName>
</protein>
<dbReference type="AlphaFoldDB" id="A0A8D4UVH5"/>
<dbReference type="GeneID" id="92716898"/>
<dbReference type="KEGG" id="dho:Dia5BBH33_16780"/>
<dbReference type="RefSeq" id="WP_143332778.1">
    <property type="nucleotide sequence ID" value="NZ_AP019697.1"/>
</dbReference>
<dbReference type="OrthoDB" id="5637at2"/>
<feature type="chain" id="PRO_5034177957" description="DUF3298 domain-containing protein" evidence="1">
    <location>
        <begin position="24"/>
        <end position="221"/>
    </location>
</feature>
<feature type="signal peptide" evidence="1">
    <location>
        <begin position="1"/>
        <end position="23"/>
    </location>
</feature>